<evidence type="ECO:0000313" key="2">
    <source>
        <dbReference type="EMBL" id="KNF02590.1"/>
    </source>
</evidence>
<dbReference type="Proteomes" id="UP000054564">
    <property type="component" value="Unassembled WGS sequence"/>
</dbReference>
<feature type="region of interest" description="Disordered" evidence="1">
    <location>
        <begin position="1"/>
        <end position="45"/>
    </location>
</feature>
<evidence type="ECO:0000313" key="3">
    <source>
        <dbReference type="Proteomes" id="UP000054564"/>
    </source>
</evidence>
<accession>A0A0L0VUD2</accession>
<protein>
    <submittedName>
        <fullName evidence="2">Uncharacterized protein</fullName>
    </submittedName>
</protein>
<gene>
    <name evidence="2" type="ORF">PSTG_04189</name>
</gene>
<name>A0A0L0VUD2_9BASI</name>
<comment type="caution">
    <text evidence="2">The sequence shown here is derived from an EMBL/GenBank/DDBJ whole genome shotgun (WGS) entry which is preliminary data.</text>
</comment>
<evidence type="ECO:0000256" key="1">
    <source>
        <dbReference type="SAM" id="MobiDB-lite"/>
    </source>
</evidence>
<dbReference type="EMBL" id="AJIL01000022">
    <property type="protein sequence ID" value="KNF02590.1"/>
    <property type="molecule type" value="Genomic_DNA"/>
</dbReference>
<organism evidence="2 3">
    <name type="scientific">Puccinia striiformis f. sp. tritici PST-78</name>
    <dbReference type="NCBI Taxonomy" id="1165861"/>
    <lineage>
        <taxon>Eukaryota</taxon>
        <taxon>Fungi</taxon>
        <taxon>Dikarya</taxon>
        <taxon>Basidiomycota</taxon>
        <taxon>Pucciniomycotina</taxon>
        <taxon>Pucciniomycetes</taxon>
        <taxon>Pucciniales</taxon>
        <taxon>Pucciniaceae</taxon>
        <taxon>Puccinia</taxon>
    </lineage>
</organism>
<keyword evidence="3" id="KW-1185">Reference proteome</keyword>
<dbReference type="AlphaFoldDB" id="A0A0L0VUD2"/>
<sequence>MLSHNSNNTSESSTTRRPAVQAHQGAGSHHINPDDPQGAQSTDIATRAEEVGVSGLPTLNVINSIYPSIEASEVVGNLGFWKHDTHLLFTLIIAFKSHDDWCAPAIGMGAEVPGEG</sequence>
<reference evidence="3" key="1">
    <citation type="submission" date="2014-03" db="EMBL/GenBank/DDBJ databases">
        <title>The Genome Sequence of Puccinia striiformis f. sp. tritici PST-78.</title>
        <authorList>
            <consortium name="The Broad Institute Genome Sequencing Platform"/>
            <person name="Cuomo C."/>
            <person name="Hulbert S."/>
            <person name="Chen X."/>
            <person name="Walker B."/>
            <person name="Young S.K."/>
            <person name="Zeng Q."/>
            <person name="Gargeya S."/>
            <person name="Fitzgerald M."/>
            <person name="Haas B."/>
            <person name="Abouelleil A."/>
            <person name="Alvarado L."/>
            <person name="Arachchi H.M."/>
            <person name="Berlin A.M."/>
            <person name="Chapman S.B."/>
            <person name="Goldberg J."/>
            <person name="Griggs A."/>
            <person name="Gujja S."/>
            <person name="Hansen M."/>
            <person name="Howarth C."/>
            <person name="Imamovic A."/>
            <person name="Larimer J."/>
            <person name="McCowan C."/>
            <person name="Montmayeur A."/>
            <person name="Murphy C."/>
            <person name="Neiman D."/>
            <person name="Pearson M."/>
            <person name="Priest M."/>
            <person name="Roberts A."/>
            <person name="Saif S."/>
            <person name="Shea T."/>
            <person name="Sisk P."/>
            <person name="Sykes S."/>
            <person name="Wortman J."/>
            <person name="Nusbaum C."/>
            <person name="Birren B."/>
        </authorList>
    </citation>
    <scope>NUCLEOTIDE SEQUENCE [LARGE SCALE GENOMIC DNA]</scope>
    <source>
        <strain evidence="3">race PST-78</strain>
    </source>
</reference>
<feature type="compositionally biased region" description="Low complexity" evidence="1">
    <location>
        <begin position="1"/>
        <end position="15"/>
    </location>
</feature>
<proteinExistence type="predicted"/>